<evidence type="ECO:0000313" key="2">
    <source>
        <dbReference type="EMBL" id="MPC16993.1"/>
    </source>
</evidence>
<organism evidence="2 3">
    <name type="scientific">Portunus trituberculatus</name>
    <name type="common">Swimming crab</name>
    <name type="synonym">Neptunus trituberculatus</name>
    <dbReference type="NCBI Taxonomy" id="210409"/>
    <lineage>
        <taxon>Eukaryota</taxon>
        <taxon>Metazoa</taxon>
        <taxon>Ecdysozoa</taxon>
        <taxon>Arthropoda</taxon>
        <taxon>Crustacea</taxon>
        <taxon>Multicrustacea</taxon>
        <taxon>Malacostraca</taxon>
        <taxon>Eumalacostraca</taxon>
        <taxon>Eucarida</taxon>
        <taxon>Decapoda</taxon>
        <taxon>Pleocyemata</taxon>
        <taxon>Brachyura</taxon>
        <taxon>Eubrachyura</taxon>
        <taxon>Portunoidea</taxon>
        <taxon>Portunidae</taxon>
        <taxon>Portuninae</taxon>
        <taxon>Portunus</taxon>
    </lineage>
</organism>
<evidence type="ECO:0000313" key="3">
    <source>
        <dbReference type="Proteomes" id="UP000324222"/>
    </source>
</evidence>
<protein>
    <submittedName>
        <fullName evidence="2">Uncharacterized protein</fullName>
    </submittedName>
</protein>
<sequence>MVLATSIVQETKMWKNHFKSTEMHLRLTIMRQQAPPSSGPSDTQCNAHATSNTQRSNTTLLVQASHGMQQSHQHPCSCIREKQKCSPCSLFFHVLSQSDTKQNW</sequence>
<feature type="region of interest" description="Disordered" evidence="1">
    <location>
        <begin position="31"/>
        <end position="55"/>
    </location>
</feature>
<dbReference type="EMBL" id="VSRR010000553">
    <property type="protein sequence ID" value="MPC16993.1"/>
    <property type="molecule type" value="Genomic_DNA"/>
</dbReference>
<dbReference type="Proteomes" id="UP000324222">
    <property type="component" value="Unassembled WGS sequence"/>
</dbReference>
<reference evidence="2 3" key="1">
    <citation type="submission" date="2019-05" db="EMBL/GenBank/DDBJ databases">
        <title>Another draft genome of Portunus trituberculatus and its Hox gene families provides insights of decapod evolution.</title>
        <authorList>
            <person name="Jeong J.-H."/>
            <person name="Song I."/>
            <person name="Kim S."/>
            <person name="Choi T."/>
            <person name="Kim D."/>
            <person name="Ryu S."/>
            <person name="Kim W."/>
        </authorList>
    </citation>
    <scope>NUCLEOTIDE SEQUENCE [LARGE SCALE GENOMIC DNA]</scope>
    <source>
        <tissue evidence="2">Muscle</tissue>
    </source>
</reference>
<proteinExistence type="predicted"/>
<evidence type="ECO:0000256" key="1">
    <source>
        <dbReference type="SAM" id="MobiDB-lite"/>
    </source>
</evidence>
<accession>A0A5B7D721</accession>
<comment type="caution">
    <text evidence="2">The sequence shown here is derived from an EMBL/GenBank/DDBJ whole genome shotgun (WGS) entry which is preliminary data.</text>
</comment>
<keyword evidence="3" id="KW-1185">Reference proteome</keyword>
<gene>
    <name evidence="2" type="ORF">E2C01_009837</name>
</gene>
<dbReference type="AlphaFoldDB" id="A0A5B7D721"/>
<name>A0A5B7D721_PORTR</name>